<dbReference type="InterPro" id="IPR058163">
    <property type="entry name" value="LysR-type_TF_proteobact-type"/>
</dbReference>
<dbReference type="SUPFAM" id="SSF53850">
    <property type="entry name" value="Periplasmic binding protein-like II"/>
    <property type="match status" value="1"/>
</dbReference>
<proteinExistence type="inferred from homology"/>
<dbReference type="PROSITE" id="PS50931">
    <property type="entry name" value="HTH_LYSR"/>
    <property type="match status" value="1"/>
</dbReference>
<protein>
    <submittedName>
        <fullName evidence="6">LysR family transcriptional regulator</fullName>
    </submittedName>
</protein>
<dbReference type="InterPro" id="IPR036390">
    <property type="entry name" value="WH_DNA-bd_sf"/>
</dbReference>
<dbReference type="RefSeq" id="WP_394840123.1">
    <property type="nucleotide sequence ID" value="NZ_CP089929.1"/>
</dbReference>
<dbReference type="CDD" id="cd08422">
    <property type="entry name" value="PBP2_CrgA_like"/>
    <property type="match status" value="1"/>
</dbReference>
<dbReference type="SUPFAM" id="SSF46785">
    <property type="entry name" value="Winged helix' DNA-binding domain"/>
    <property type="match status" value="1"/>
</dbReference>
<sequence length="300" mass="33248">MDHFGAARAFVRAAELKSFSKAARDLGVKVSTVSRQIAELERDMRIALFNRSTRGLVLTEGGKTFLAHARLALSAMDEARAVTMALNQTPKGLLRVTLPPAFARGHVLPHLPAFLQRYPEIDLEAVVSEERLNMIEAGIDLAIRIGEPKDSGLMGRRLAPHRVHAYAHRDYLEREGSPAHPDELAKHVGLLRTGSAQPTWRFRKGRRTITLEPSGRIRTNDLQSLFELALAGAGVALLPDWLADAHAEGQGLRRILTDWVAVDGENDAEIWAVYPPKKTVSSKVRAFVDFYTERIARVVS</sequence>
<dbReference type="EMBL" id="CP089983">
    <property type="protein sequence ID" value="WXB10449.1"/>
    <property type="molecule type" value="Genomic_DNA"/>
</dbReference>
<dbReference type="Pfam" id="PF00126">
    <property type="entry name" value="HTH_1"/>
    <property type="match status" value="1"/>
</dbReference>
<evidence type="ECO:0000256" key="4">
    <source>
        <dbReference type="ARBA" id="ARBA00023163"/>
    </source>
</evidence>
<dbReference type="InterPro" id="IPR036388">
    <property type="entry name" value="WH-like_DNA-bd_sf"/>
</dbReference>
<dbReference type="PANTHER" id="PTHR30537:SF5">
    <property type="entry name" value="HTH-TYPE TRANSCRIPTIONAL ACTIVATOR TTDR-RELATED"/>
    <property type="match status" value="1"/>
</dbReference>
<keyword evidence="7" id="KW-1185">Reference proteome</keyword>
<dbReference type="PANTHER" id="PTHR30537">
    <property type="entry name" value="HTH-TYPE TRANSCRIPTIONAL REGULATOR"/>
    <property type="match status" value="1"/>
</dbReference>
<evidence type="ECO:0000256" key="3">
    <source>
        <dbReference type="ARBA" id="ARBA00023125"/>
    </source>
</evidence>
<dbReference type="Pfam" id="PF03466">
    <property type="entry name" value="LysR_substrate"/>
    <property type="match status" value="1"/>
</dbReference>
<dbReference type="Gene3D" id="3.40.190.290">
    <property type="match status" value="1"/>
</dbReference>
<dbReference type="InterPro" id="IPR000847">
    <property type="entry name" value="LysR_HTH_N"/>
</dbReference>
<organism evidence="6 7">
    <name type="scientific">Pendulispora rubella</name>
    <dbReference type="NCBI Taxonomy" id="2741070"/>
    <lineage>
        <taxon>Bacteria</taxon>
        <taxon>Pseudomonadati</taxon>
        <taxon>Myxococcota</taxon>
        <taxon>Myxococcia</taxon>
        <taxon>Myxococcales</taxon>
        <taxon>Sorangiineae</taxon>
        <taxon>Pendulisporaceae</taxon>
        <taxon>Pendulispora</taxon>
    </lineage>
</organism>
<dbReference type="Gene3D" id="1.10.10.10">
    <property type="entry name" value="Winged helix-like DNA-binding domain superfamily/Winged helix DNA-binding domain"/>
    <property type="match status" value="1"/>
</dbReference>
<feature type="domain" description="HTH lysR-type" evidence="5">
    <location>
        <begin position="1"/>
        <end position="59"/>
    </location>
</feature>
<evidence type="ECO:0000259" key="5">
    <source>
        <dbReference type="PROSITE" id="PS50931"/>
    </source>
</evidence>
<dbReference type="Proteomes" id="UP001374803">
    <property type="component" value="Chromosome"/>
</dbReference>
<evidence type="ECO:0000313" key="7">
    <source>
        <dbReference type="Proteomes" id="UP001374803"/>
    </source>
</evidence>
<evidence type="ECO:0000313" key="6">
    <source>
        <dbReference type="EMBL" id="WXB10449.1"/>
    </source>
</evidence>
<keyword evidence="2" id="KW-0805">Transcription regulation</keyword>
<evidence type="ECO:0000256" key="1">
    <source>
        <dbReference type="ARBA" id="ARBA00009437"/>
    </source>
</evidence>
<name>A0ABZ2LHM8_9BACT</name>
<accession>A0ABZ2LHM8</accession>
<gene>
    <name evidence="6" type="ORF">LVJ94_24875</name>
</gene>
<dbReference type="InterPro" id="IPR005119">
    <property type="entry name" value="LysR_subst-bd"/>
</dbReference>
<reference evidence="6" key="1">
    <citation type="submission" date="2021-12" db="EMBL/GenBank/DDBJ databases">
        <title>Discovery of the Pendulisporaceae a myxobacterial family with distinct sporulation behavior and unique specialized metabolism.</title>
        <authorList>
            <person name="Garcia R."/>
            <person name="Popoff A."/>
            <person name="Bader C.D."/>
            <person name="Loehr J."/>
            <person name="Walesch S."/>
            <person name="Walt C."/>
            <person name="Boldt J."/>
            <person name="Bunk B."/>
            <person name="Haeckl F.J.F.P.J."/>
            <person name="Gunesch A.P."/>
            <person name="Birkelbach J."/>
            <person name="Nuebel U."/>
            <person name="Pietschmann T."/>
            <person name="Bach T."/>
            <person name="Mueller R."/>
        </authorList>
    </citation>
    <scope>NUCLEOTIDE SEQUENCE</scope>
    <source>
        <strain evidence="6">MSr11367</strain>
    </source>
</reference>
<keyword evidence="4" id="KW-0804">Transcription</keyword>
<comment type="similarity">
    <text evidence="1">Belongs to the LysR transcriptional regulatory family.</text>
</comment>
<evidence type="ECO:0000256" key="2">
    <source>
        <dbReference type="ARBA" id="ARBA00023015"/>
    </source>
</evidence>
<keyword evidence="3" id="KW-0238">DNA-binding</keyword>